<evidence type="ECO:0000256" key="3">
    <source>
        <dbReference type="ARBA" id="ARBA00022490"/>
    </source>
</evidence>
<dbReference type="InterPro" id="IPR029063">
    <property type="entry name" value="SAM-dependent_MTases_sf"/>
</dbReference>
<comment type="catalytic activity">
    <reaction evidence="7">
        <text>[protein]-L-isoaspartate + S-adenosyl-L-methionine = [protein]-L-isoaspartate alpha-methyl ester + S-adenosyl-L-homocysteine</text>
        <dbReference type="Rhea" id="RHEA:12705"/>
        <dbReference type="Rhea" id="RHEA-COMP:12143"/>
        <dbReference type="Rhea" id="RHEA-COMP:12144"/>
        <dbReference type="ChEBI" id="CHEBI:57856"/>
        <dbReference type="ChEBI" id="CHEBI:59789"/>
        <dbReference type="ChEBI" id="CHEBI:90596"/>
        <dbReference type="ChEBI" id="CHEBI:90598"/>
        <dbReference type="EC" id="2.1.1.77"/>
    </reaction>
</comment>
<dbReference type="InterPro" id="IPR000682">
    <property type="entry name" value="PCMT"/>
</dbReference>
<dbReference type="AlphaFoldDB" id="A0A1F5FB29"/>
<dbReference type="CDD" id="cd02440">
    <property type="entry name" value="AdoMet_MTases"/>
    <property type="match status" value="1"/>
</dbReference>
<comment type="similarity">
    <text evidence="2 7">Belongs to the methyltransferase superfamily. L-isoaspartyl/D-aspartyl protein methyltransferase family.</text>
</comment>
<dbReference type="GO" id="GO:0032259">
    <property type="term" value="P:methylation"/>
    <property type="evidence" value="ECO:0007669"/>
    <property type="project" value="UniProtKB-KW"/>
</dbReference>
<evidence type="ECO:0000256" key="5">
    <source>
        <dbReference type="ARBA" id="ARBA00022679"/>
    </source>
</evidence>
<dbReference type="HAMAP" id="MF_00090">
    <property type="entry name" value="PIMT"/>
    <property type="match status" value="1"/>
</dbReference>
<proteinExistence type="inferred from homology"/>
<dbReference type="Pfam" id="PF01135">
    <property type="entry name" value="PCMT"/>
    <property type="match status" value="1"/>
</dbReference>
<gene>
    <name evidence="7" type="primary">pcm</name>
    <name evidence="8" type="ORF">A2Y64_02300</name>
</gene>
<dbReference type="GO" id="GO:0004719">
    <property type="term" value="F:protein-L-isoaspartate (D-aspartate) O-methyltransferase activity"/>
    <property type="evidence" value="ECO:0007669"/>
    <property type="project" value="UniProtKB-UniRule"/>
</dbReference>
<dbReference type="NCBIfam" id="NF001453">
    <property type="entry name" value="PRK00312.1"/>
    <property type="match status" value="1"/>
</dbReference>
<dbReference type="FunFam" id="3.40.50.150:FF:000010">
    <property type="entry name" value="Protein-L-isoaspartate O-methyltransferase"/>
    <property type="match status" value="1"/>
</dbReference>
<dbReference type="Proteomes" id="UP000177187">
    <property type="component" value="Unassembled WGS sequence"/>
</dbReference>
<dbReference type="PANTHER" id="PTHR11579:SF0">
    <property type="entry name" value="PROTEIN-L-ISOASPARTATE(D-ASPARTATE) O-METHYLTRANSFERASE"/>
    <property type="match status" value="1"/>
</dbReference>
<dbReference type="NCBIfam" id="TIGR00080">
    <property type="entry name" value="pimt"/>
    <property type="match status" value="1"/>
</dbReference>
<accession>A0A1F5FB29</accession>
<evidence type="ECO:0000256" key="4">
    <source>
        <dbReference type="ARBA" id="ARBA00022603"/>
    </source>
</evidence>
<evidence type="ECO:0000256" key="2">
    <source>
        <dbReference type="ARBA" id="ARBA00005369"/>
    </source>
</evidence>
<dbReference type="STRING" id="1817816.A2Y64_02300"/>
<reference evidence="8 9" key="1">
    <citation type="journal article" date="2016" name="Nat. Commun.">
        <title>Thousands of microbial genomes shed light on interconnected biogeochemical processes in an aquifer system.</title>
        <authorList>
            <person name="Anantharaman K."/>
            <person name="Brown C.T."/>
            <person name="Hug L.A."/>
            <person name="Sharon I."/>
            <person name="Castelle C.J."/>
            <person name="Probst A.J."/>
            <person name="Thomas B.C."/>
            <person name="Singh A."/>
            <person name="Wilkins M.J."/>
            <person name="Karaoz U."/>
            <person name="Brodie E.L."/>
            <person name="Williams K.H."/>
            <person name="Hubbard S.S."/>
            <person name="Banfield J.F."/>
        </authorList>
    </citation>
    <scope>NUCLEOTIDE SEQUENCE [LARGE SCALE GENOMIC DNA]</scope>
</reference>
<dbReference type="Gene3D" id="3.40.50.150">
    <property type="entry name" value="Vaccinia Virus protein VP39"/>
    <property type="match status" value="1"/>
</dbReference>
<keyword evidence="5 7" id="KW-0808">Transferase</keyword>
<evidence type="ECO:0000256" key="6">
    <source>
        <dbReference type="ARBA" id="ARBA00022691"/>
    </source>
</evidence>
<evidence type="ECO:0000256" key="7">
    <source>
        <dbReference type="HAMAP-Rule" id="MF_00090"/>
    </source>
</evidence>
<protein>
    <recommendedName>
        <fullName evidence="7">Protein-L-isoaspartate O-methyltransferase</fullName>
        <ecNumber evidence="7">2.1.1.77</ecNumber>
    </recommendedName>
    <alternativeName>
        <fullName evidence="7">L-isoaspartyl protein carboxyl methyltransferase</fullName>
    </alternativeName>
    <alternativeName>
        <fullName evidence="7">Protein L-isoaspartyl methyltransferase</fullName>
    </alternativeName>
    <alternativeName>
        <fullName evidence="7">Protein-beta-aspartate methyltransferase</fullName>
        <shortName evidence="7">PIMT</shortName>
    </alternativeName>
</protein>
<evidence type="ECO:0000256" key="1">
    <source>
        <dbReference type="ARBA" id="ARBA00004496"/>
    </source>
</evidence>
<organism evidence="8 9">
    <name type="scientific">Candidatus Coatesbacteria bacterium RBG_13_66_14</name>
    <dbReference type="NCBI Taxonomy" id="1817816"/>
    <lineage>
        <taxon>Bacteria</taxon>
        <taxon>Candidatus Coatesiibacteriota</taxon>
    </lineage>
</organism>
<comment type="subcellular location">
    <subcellularLocation>
        <location evidence="1 7">Cytoplasm</location>
    </subcellularLocation>
</comment>
<dbReference type="EC" id="2.1.1.77" evidence="7"/>
<sequence>MVERQLRVRGIRDERVLAAMGEVPREIFVPKSELWAAYEDRPLSIGHHQTISQPYIVALMTELVEPGPGKRILEIGTGSGYQAAVLAECGAEVFSIEVVPQLHRWARVNLETAGYADAVHQRLGNGYSGWPEEAPFDAALLTCSPKELPPAIAAQVAPGGGIAAPIGGYPFQDLVLYKVTGSGLSERRVTGVLFVPMVDADPNT</sequence>
<keyword evidence="4 7" id="KW-0489">Methyltransferase</keyword>
<dbReference type="PANTHER" id="PTHR11579">
    <property type="entry name" value="PROTEIN-L-ISOASPARTATE O-METHYLTRANSFERASE"/>
    <property type="match status" value="1"/>
</dbReference>
<name>A0A1F5FB29_9BACT</name>
<comment type="caution">
    <text evidence="8">The sequence shown here is derived from an EMBL/GenBank/DDBJ whole genome shotgun (WGS) entry which is preliminary data.</text>
</comment>
<keyword evidence="6 7" id="KW-0949">S-adenosyl-L-methionine</keyword>
<keyword evidence="3 7" id="KW-0963">Cytoplasm</keyword>
<dbReference type="GO" id="GO:0030091">
    <property type="term" value="P:protein repair"/>
    <property type="evidence" value="ECO:0007669"/>
    <property type="project" value="UniProtKB-UniRule"/>
</dbReference>
<dbReference type="EMBL" id="MFAF01000061">
    <property type="protein sequence ID" value="OGD76831.1"/>
    <property type="molecule type" value="Genomic_DNA"/>
</dbReference>
<comment type="function">
    <text evidence="7">Catalyzes the methyl esterification of L-isoaspartyl residues in peptides and proteins that result from spontaneous decomposition of normal L-aspartyl and L-asparaginyl residues. It plays a role in the repair and/or degradation of damaged proteins.</text>
</comment>
<evidence type="ECO:0000313" key="8">
    <source>
        <dbReference type="EMBL" id="OGD76831.1"/>
    </source>
</evidence>
<dbReference type="SUPFAM" id="SSF53335">
    <property type="entry name" value="S-adenosyl-L-methionine-dependent methyltransferases"/>
    <property type="match status" value="1"/>
</dbReference>
<evidence type="ECO:0000313" key="9">
    <source>
        <dbReference type="Proteomes" id="UP000177187"/>
    </source>
</evidence>
<dbReference type="GO" id="GO:0005737">
    <property type="term" value="C:cytoplasm"/>
    <property type="evidence" value="ECO:0007669"/>
    <property type="project" value="UniProtKB-SubCell"/>
</dbReference>
<feature type="active site" evidence="7">
    <location>
        <position position="52"/>
    </location>
</feature>